<dbReference type="InterPro" id="IPR056238">
    <property type="entry name" value="YunG-like"/>
</dbReference>
<keyword evidence="2" id="KW-1185">Reference proteome</keyword>
<dbReference type="Proteomes" id="UP000230842">
    <property type="component" value="Unassembled WGS sequence"/>
</dbReference>
<organism evidence="1 2">
    <name type="scientific">Mumia flava</name>
    <dbReference type="NCBI Taxonomy" id="1348852"/>
    <lineage>
        <taxon>Bacteria</taxon>
        <taxon>Bacillati</taxon>
        <taxon>Actinomycetota</taxon>
        <taxon>Actinomycetes</taxon>
        <taxon>Propionibacteriales</taxon>
        <taxon>Nocardioidaceae</taxon>
        <taxon>Mumia</taxon>
    </lineage>
</organism>
<name>A0A0B2B891_9ACTN</name>
<protein>
    <submittedName>
        <fullName evidence="1">Uncharacterized protein</fullName>
    </submittedName>
</protein>
<proteinExistence type="predicted"/>
<dbReference type="RefSeq" id="WP_039361878.1">
    <property type="nucleotide sequence ID" value="NZ_PGEZ01000002.1"/>
</dbReference>
<gene>
    <name evidence="1" type="ORF">CLV56_2928</name>
</gene>
<accession>A0A0B2B891</accession>
<dbReference type="OrthoDB" id="9792518at2"/>
<reference evidence="1 2" key="1">
    <citation type="submission" date="2017-11" db="EMBL/GenBank/DDBJ databases">
        <title>Genomic Encyclopedia of Archaeal and Bacterial Type Strains, Phase II (KMG-II): From Individual Species to Whole Genera.</title>
        <authorList>
            <person name="Goeker M."/>
        </authorList>
    </citation>
    <scope>NUCLEOTIDE SEQUENCE [LARGE SCALE GENOMIC DNA]</scope>
    <source>
        <strain evidence="1 2">DSM 27763</strain>
    </source>
</reference>
<comment type="caution">
    <text evidence="1">The sequence shown here is derived from an EMBL/GenBank/DDBJ whole genome shotgun (WGS) entry which is preliminary data.</text>
</comment>
<evidence type="ECO:0000313" key="1">
    <source>
        <dbReference type="EMBL" id="PJJ53439.1"/>
    </source>
</evidence>
<dbReference type="AlphaFoldDB" id="A0A0B2B891"/>
<evidence type="ECO:0000313" key="2">
    <source>
        <dbReference type="Proteomes" id="UP000230842"/>
    </source>
</evidence>
<dbReference type="EMBL" id="PGEZ01000002">
    <property type="protein sequence ID" value="PJJ53439.1"/>
    <property type="molecule type" value="Genomic_DNA"/>
</dbReference>
<dbReference type="Pfam" id="PF24585">
    <property type="entry name" value="YunG"/>
    <property type="match status" value="1"/>
</dbReference>
<sequence>MSTARTVTLEELTRALRDAWDADTCAPEDRPAWSPQNPARGQCITTVLVVHDFLGGELVRGEVHVGGQQVDYHWWNRLADGTEIDLTREQFGADELVTGRQMVERPTGPHRVEREYERLSTRVLDRLDAADDPKTR</sequence>